<dbReference type="FunFam" id="1.10.287.950:FF:000001">
    <property type="entry name" value="Methyl-accepting chemotaxis sensory transducer"/>
    <property type="match status" value="1"/>
</dbReference>
<feature type="compositionally biased region" description="Low complexity" evidence="5">
    <location>
        <begin position="439"/>
        <end position="457"/>
    </location>
</feature>
<evidence type="ECO:0000313" key="10">
    <source>
        <dbReference type="Proteomes" id="UP000194841"/>
    </source>
</evidence>
<evidence type="ECO:0000259" key="7">
    <source>
        <dbReference type="PROSITE" id="PS50111"/>
    </source>
</evidence>
<keyword evidence="6" id="KW-1133">Transmembrane helix</keyword>
<accession>A0A244CQN1</accession>
<organism evidence="9 10">
    <name type="scientific">Pseudoalteromonas ulvae</name>
    <dbReference type="NCBI Taxonomy" id="107327"/>
    <lineage>
        <taxon>Bacteria</taxon>
        <taxon>Pseudomonadati</taxon>
        <taxon>Pseudomonadota</taxon>
        <taxon>Gammaproteobacteria</taxon>
        <taxon>Alteromonadales</taxon>
        <taxon>Pseudoalteromonadaceae</taxon>
        <taxon>Pseudoalteromonas</taxon>
    </lineage>
</organism>
<name>A0A244CQN1_PSEDV</name>
<dbReference type="CDD" id="cd11386">
    <property type="entry name" value="MCP_signal"/>
    <property type="match status" value="1"/>
</dbReference>
<dbReference type="AlphaFoldDB" id="A0A244CQN1"/>
<dbReference type="Proteomes" id="UP000194841">
    <property type="component" value="Unassembled WGS sequence"/>
</dbReference>
<feature type="domain" description="Methyl-accepting transducer" evidence="7">
    <location>
        <begin position="389"/>
        <end position="625"/>
    </location>
</feature>
<evidence type="ECO:0000256" key="1">
    <source>
        <dbReference type="ARBA" id="ARBA00004370"/>
    </source>
</evidence>
<proteinExistence type="inferred from homology"/>
<sequence length="661" mass="71534">MKLSIGRVLYLSFSTILVLMFIASLVVWQKQNTSVNIATEVAEDDVPGVLLYLQLLDEMGDMAADAMAYTLGRPKSKSNFEANYQEFKTFHQQLVPLESSTPAQRKLLDNAINNINKYKQDIEKNVFDAYSYQHELDALALYQKTRFETGEQLKALLTTQKTAALDAVDNQLSKENVDLLRYILEIEDETDDLLTFLGKYVTGDERARLDFEADEKEYQQYLHKLQGLIAPEAFSSIVGLKQNIVQNAQNIFSTLKPSAKKNAQQALLKASEKYLSGIERELEAASDDEINEATTGIATLKEALYTATNTLFVTTFLAILIGCLIAWKLSTSITFRLKRLTNQAGEIAKGNLLLSAIDITHEDELGELAASINDMQSALQRLIREISLVAKDVSEASQSLTNASQQINAGSQEQASKSHQIATASEEMTATVNDVATQTQEAAGQASEAGRAASEGGVTMSNAVQSSQRVADLMDEIANTVSSLGERSVEIGQVISVITSIAEQTNLLALNAAIEAARAGEAGRGFAVVADEVRGLAERTAKATKEVSDSITAIQQETETAVARMQRGTEAVSEGVEHSRAAGDALGRIVELAAVVNDMIQSIASAAEEQTAVTKEITQDITTISDIANDSVNQTASAEQTAIALGGKVKQLEALIAEFKV</sequence>
<keyword evidence="6" id="KW-0472">Membrane</keyword>
<dbReference type="InterPro" id="IPR004089">
    <property type="entry name" value="MCPsignal_dom"/>
</dbReference>
<comment type="caution">
    <text evidence="9">The sequence shown here is derived from an EMBL/GenBank/DDBJ whole genome shotgun (WGS) entry which is preliminary data.</text>
</comment>
<dbReference type="PROSITE" id="PS50885">
    <property type="entry name" value="HAMP"/>
    <property type="match status" value="1"/>
</dbReference>
<dbReference type="PANTHER" id="PTHR32089">
    <property type="entry name" value="METHYL-ACCEPTING CHEMOTAXIS PROTEIN MCPB"/>
    <property type="match status" value="1"/>
</dbReference>
<protein>
    <recommendedName>
        <fullName evidence="11">Methyl-accepting chemotaxis protein</fullName>
    </recommendedName>
</protein>
<evidence type="ECO:0000256" key="6">
    <source>
        <dbReference type="SAM" id="Phobius"/>
    </source>
</evidence>
<evidence type="ECO:0000259" key="8">
    <source>
        <dbReference type="PROSITE" id="PS50885"/>
    </source>
</evidence>
<dbReference type="GO" id="GO:0016020">
    <property type="term" value="C:membrane"/>
    <property type="evidence" value="ECO:0007669"/>
    <property type="project" value="UniProtKB-SubCell"/>
</dbReference>
<dbReference type="Pfam" id="PF00672">
    <property type="entry name" value="HAMP"/>
    <property type="match status" value="1"/>
</dbReference>
<keyword evidence="10" id="KW-1185">Reference proteome</keyword>
<feature type="transmembrane region" description="Helical" evidence="6">
    <location>
        <begin position="311"/>
        <end position="329"/>
    </location>
</feature>
<reference evidence="9 10" key="1">
    <citation type="submission" date="2017-02" db="EMBL/GenBank/DDBJ databases">
        <title>Pseudoalteromonas ulvae TC14 Genome.</title>
        <authorList>
            <person name="Molmeret M."/>
        </authorList>
    </citation>
    <scope>NUCLEOTIDE SEQUENCE [LARGE SCALE GENOMIC DNA]</scope>
    <source>
        <strain evidence="9">TC14</strain>
    </source>
</reference>
<dbReference type="InterPro" id="IPR003660">
    <property type="entry name" value="HAMP_dom"/>
</dbReference>
<evidence type="ECO:0008006" key="11">
    <source>
        <dbReference type="Google" id="ProtNLM"/>
    </source>
</evidence>
<evidence type="ECO:0000256" key="4">
    <source>
        <dbReference type="PROSITE-ProRule" id="PRU00284"/>
    </source>
</evidence>
<evidence type="ECO:0000256" key="3">
    <source>
        <dbReference type="ARBA" id="ARBA00029447"/>
    </source>
</evidence>
<dbReference type="CDD" id="cd06225">
    <property type="entry name" value="HAMP"/>
    <property type="match status" value="1"/>
</dbReference>
<feature type="region of interest" description="Disordered" evidence="5">
    <location>
        <begin position="404"/>
        <end position="423"/>
    </location>
</feature>
<dbReference type="GO" id="GO:0007165">
    <property type="term" value="P:signal transduction"/>
    <property type="evidence" value="ECO:0007669"/>
    <property type="project" value="UniProtKB-KW"/>
</dbReference>
<keyword evidence="2 4" id="KW-0807">Transducer</keyword>
<evidence type="ECO:0000256" key="2">
    <source>
        <dbReference type="ARBA" id="ARBA00023224"/>
    </source>
</evidence>
<dbReference type="Gene3D" id="1.10.287.950">
    <property type="entry name" value="Methyl-accepting chemotaxis protein"/>
    <property type="match status" value="1"/>
</dbReference>
<keyword evidence="6" id="KW-0812">Transmembrane</keyword>
<evidence type="ECO:0000256" key="5">
    <source>
        <dbReference type="SAM" id="MobiDB-lite"/>
    </source>
</evidence>
<gene>
    <name evidence="9" type="ORF">B1199_12135</name>
</gene>
<dbReference type="SUPFAM" id="SSF58104">
    <property type="entry name" value="Methyl-accepting chemotaxis protein (MCP) signaling domain"/>
    <property type="match status" value="1"/>
</dbReference>
<dbReference type="RefSeq" id="WP_086744378.1">
    <property type="nucleotide sequence ID" value="NZ_MWPV01000003.1"/>
</dbReference>
<feature type="domain" description="HAMP" evidence="8">
    <location>
        <begin position="331"/>
        <end position="384"/>
    </location>
</feature>
<dbReference type="EMBL" id="MWPV01000003">
    <property type="protein sequence ID" value="OUL57796.1"/>
    <property type="molecule type" value="Genomic_DNA"/>
</dbReference>
<evidence type="ECO:0000313" key="9">
    <source>
        <dbReference type="EMBL" id="OUL57796.1"/>
    </source>
</evidence>
<dbReference type="GO" id="GO:0006935">
    <property type="term" value="P:chemotaxis"/>
    <property type="evidence" value="ECO:0007669"/>
    <property type="project" value="UniProtKB-ARBA"/>
</dbReference>
<dbReference type="SMART" id="SM00304">
    <property type="entry name" value="HAMP"/>
    <property type="match status" value="2"/>
</dbReference>
<dbReference type="PANTHER" id="PTHR32089:SF112">
    <property type="entry name" value="LYSOZYME-LIKE PROTEIN-RELATED"/>
    <property type="match status" value="1"/>
</dbReference>
<comment type="similarity">
    <text evidence="3">Belongs to the methyl-accepting chemotaxis (MCP) protein family.</text>
</comment>
<feature type="transmembrane region" description="Helical" evidence="6">
    <location>
        <begin position="7"/>
        <end position="28"/>
    </location>
</feature>
<dbReference type="OrthoDB" id="9177152at2"/>
<dbReference type="SMART" id="SM00283">
    <property type="entry name" value="MA"/>
    <property type="match status" value="1"/>
</dbReference>
<dbReference type="PROSITE" id="PS50111">
    <property type="entry name" value="CHEMOTAXIS_TRANSDUC_2"/>
    <property type="match status" value="1"/>
</dbReference>
<feature type="region of interest" description="Disordered" evidence="5">
    <location>
        <begin position="439"/>
        <end position="458"/>
    </location>
</feature>
<dbReference type="Pfam" id="PF00015">
    <property type="entry name" value="MCPsignal"/>
    <property type="match status" value="1"/>
</dbReference>
<comment type="subcellular location">
    <subcellularLocation>
        <location evidence="1">Membrane</location>
    </subcellularLocation>
</comment>